<feature type="non-terminal residue" evidence="2">
    <location>
        <position position="1"/>
    </location>
</feature>
<accession>A0A0F8YXZ4</accession>
<comment type="caution">
    <text evidence="2">The sequence shown here is derived from an EMBL/GenBank/DDBJ whole genome shotgun (WGS) entry which is preliminary data.</text>
</comment>
<evidence type="ECO:0008006" key="3">
    <source>
        <dbReference type="Google" id="ProtNLM"/>
    </source>
</evidence>
<name>A0A0F8YXZ4_9ZZZZ</name>
<dbReference type="Gene3D" id="2.115.10.20">
    <property type="entry name" value="Glycosyl hydrolase domain, family 43"/>
    <property type="match status" value="1"/>
</dbReference>
<sequence>DLIPSFPYLTMKAKANSPAGPWIKQKTVVPFRTKPDTYYSLTASPGHVIRNGEEYLQFFSSTTRTPESPHVQRTLGISRTDDLDGSWSVDSTPVVPVEEQIENSSLYYEESIKTWFLFTNHIGIEEGKEYTDAIWVYWSKDLNKWNPEHKAILLDGQNCKWSQKCIGLPSVLKTGRRLAIFYDAPGGDSTSHMKRNIGLAWLDLPLAIPTESDPLLASLPPHSLIIVHIQNFYLGLIFLLWIILDFSDNVQIILFDRKIT</sequence>
<keyword evidence="1" id="KW-1133">Transmembrane helix</keyword>
<dbReference type="SUPFAM" id="SSF75005">
    <property type="entry name" value="Arabinanase/levansucrase/invertase"/>
    <property type="match status" value="1"/>
</dbReference>
<gene>
    <name evidence="2" type="ORF">LCGC14_2840580</name>
</gene>
<keyword evidence="1" id="KW-0472">Membrane</keyword>
<evidence type="ECO:0000313" key="2">
    <source>
        <dbReference type="EMBL" id="KKK78735.1"/>
    </source>
</evidence>
<feature type="transmembrane region" description="Helical" evidence="1">
    <location>
        <begin position="232"/>
        <end position="255"/>
    </location>
</feature>
<evidence type="ECO:0000256" key="1">
    <source>
        <dbReference type="SAM" id="Phobius"/>
    </source>
</evidence>
<protein>
    <recommendedName>
        <fullName evidence="3">Glycosyl hydrolase family 32 N-terminal domain-containing protein</fullName>
    </recommendedName>
</protein>
<organism evidence="2">
    <name type="scientific">marine sediment metagenome</name>
    <dbReference type="NCBI Taxonomy" id="412755"/>
    <lineage>
        <taxon>unclassified sequences</taxon>
        <taxon>metagenomes</taxon>
        <taxon>ecological metagenomes</taxon>
    </lineage>
</organism>
<reference evidence="2" key="1">
    <citation type="journal article" date="2015" name="Nature">
        <title>Complex archaea that bridge the gap between prokaryotes and eukaryotes.</title>
        <authorList>
            <person name="Spang A."/>
            <person name="Saw J.H."/>
            <person name="Jorgensen S.L."/>
            <person name="Zaremba-Niedzwiedzka K."/>
            <person name="Martijn J."/>
            <person name="Lind A.E."/>
            <person name="van Eijk R."/>
            <person name="Schleper C."/>
            <person name="Guy L."/>
            <person name="Ettema T.J."/>
        </authorList>
    </citation>
    <scope>NUCLEOTIDE SEQUENCE</scope>
</reference>
<dbReference type="AlphaFoldDB" id="A0A0F8YXZ4"/>
<dbReference type="InterPro" id="IPR023296">
    <property type="entry name" value="Glyco_hydro_beta-prop_sf"/>
</dbReference>
<proteinExistence type="predicted"/>
<dbReference type="EMBL" id="LAZR01054356">
    <property type="protein sequence ID" value="KKK78735.1"/>
    <property type="molecule type" value="Genomic_DNA"/>
</dbReference>
<keyword evidence="1" id="KW-0812">Transmembrane</keyword>